<dbReference type="AlphaFoldDB" id="A0A9Q0Q3B6"/>
<keyword evidence="2" id="KW-1185">Reference proteome</keyword>
<reference evidence="1" key="1">
    <citation type="submission" date="2022-11" db="EMBL/GenBank/DDBJ databases">
        <authorList>
            <person name="Hyden B.L."/>
            <person name="Feng K."/>
            <person name="Yates T."/>
            <person name="Jawdy S."/>
            <person name="Smart L.B."/>
            <person name="Muchero W."/>
        </authorList>
    </citation>
    <scope>NUCLEOTIDE SEQUENCE</scope>
    <source>
        <tissue evidence="1">Shoot tip</tissue>
    </source>
</reference>
<proteinExistence type="predicted"/>
<accession>A0A9Q0Q3B6</accession>
<protein>
    <submittedName>
        <fullName evidence="1">Uncharacterized protein</fullName>
    </submittedName>
</protein>
<evidence type="ECO:0000313" key="2">
    <source>
        <dbReference type="Proteomes" id="UP001151532"/>
    </source>
</evidence>
<comment type="caution">
    <text evidence="1">The sequence shown here is derived from an EMBL/GenBank/DDBJ whole genome shotgun (WGS) entry which is preliminary data.</text>
</comment>
<name>A0A9Q0Q3B6_SALPP</name>
<dbReference type="Proteomes" id="UP001151532">
    <property type="component" value="Chromosome 6"/>
</dbReference>
<gene>
    <name evidence="1" type="ORF">OIU79_012512</name>
</gene>
<reference evidence="1" key="2">
    <citation type="journal article" date="2023" name="Int. J. Mol. Sci.">
        <title>De Novo Assembly and Annotation of 11 Diverse Shrub Willow (Salix) Genomes Reveals Novel Gene Organization in Sex-Linked Regions.</title>
        <authorList>
            <person name="Hyden B."/>
            <person name="Feng K."/>
            <person name="Yates T.B."/>
            <person name="Jawdy S."/>
            <person name="Cereghino C."/>
            <person name="Smart L.B."/>
            <person name="Muchero W."/>
        </authorList>
    </citation>
    <scope>NUCLEOTIDE SEQUENCE</scope>
    <source>
        <tissue evidence="1">Shoot tip</tissue>
    </source>
</reference>
<sequence>MSTFYKDSNRMHARDANTRAANCLAKKSGRCLAGAKVMKLVYPSVTAETQLLISRLEFFRQLSTVVRTMAFDCRIVSAKDLYPMAAGRRRKYLNYHFHLFFKLLDEYQAG</sequence>
<organism evidence="1 2">
    <name type="scientific">Salix purpurea</name>
    <name type="common">Purple osier willow</name>
    <dbReference type="NCBI Taxonomy" id="77065"/>
    <lineage>
        <taxon>Eukaryota</taxon>
        <taxon>Viridiplantae</taxon>
        <taxon>Streptophyta</taxon>
        <taxon>Embryophyta</taxon>
        <taxon>Tracheophyta</taxon>
        <taxon>Spermatophyta</taxon>
        <taxon>Magnoliopsida</taxon>
        <taxon>eudicotyledons</taxon>
        <taxon>Gunneridae</taxon>
        <taxon>Pentapetalae</taxon>
        <taxon>rosids</taxon>
        <taxon>fabids</taxon>
        <taxon>Malpighiales</taxon>
        <taxon>Salicaceae</taxon>
        <taxon>Saliceae</taxon>
        <taxon>Salix</taxon>
    </lineage>
</organism>
<dbReference type="EMBL" id="JAPFFK010000017">
    <property type="protein sequence ID" value="KAJ6699263.1"/>
    <property type="molecule type" value="Genomic_DNA"/>
</dbReference>
<evidence type="ECO:0000313" key="1">
    <source>
        <dbReference type="EMBL" id="KAJ6699263.1"/>
    </source>
</evidence>